<name>A0ABV3FT64_9NOCA</name>
<comment type="cofactor">
    <cofactor evidence="6">
        <name>Fe(2+)</name>
        <dbReference type="ChEBI" id="CHEBI:29033"/>
    </cofactor>
    <text evidence="6">Binds 1 Fe(2+) ion.</text>
</comment>
<dbReference type="PANTHER" id="PTHR10458:SF2">
    <property type="entry name" value="PEPTIDE DEFORMYLASE, MITOCHONDRIAL"/>
    <property type="match status" value="1"/>
</dbReference>
<dbReference type="GO" id="GO:0042586">
    <property type="term" value="F:peptide deformylase activity"/>
    <property type="evidence" value="ECO:0007669"/>
    <property type="project" value="UniProtKB-EC"/>
</dbReference>
<comment type="similarity">
    <text evidence="1 6">Belongs to the polypeptide deformylase family.</text>
</comment>
<feature type="binding site" evidence="6">
    <location>
        <position position="167"/>
    </location>
    <ligand>
        <name>Fe cation</name>
        <dbReference type="ChEBI" id="CHEBI:24875"/>
    </ligand>
</feature>
<feature type="binding site" evidence="6">
    <location>
        <position position="163"/>
    </location>
    <ligand>
        <name>Fe cation</name>
        <dbReference type="ChEBI" id="CHEBI:24875"/>
    </ligand>
</feature>
<evidence type="ECO:0000256" key="4">
    <source>
        <dbReference type="ARBA" id="ARBA00022917"/>
    </source>
</evidence>
<reference evidence="7 8" key="1">
    <citation type="submission" date="2024-06" db="EMBL/GenBank/DDBJ databases">
        <title>The Natural Products Discovery Center: Release of the First 8490 Sequenced Strains for Exploring Actinobacteria Biosynthetic Diversity.</title>
        <authorList>
            <person name="Kalkreuter E."/>
            <person name="Kautsar S.A."/>
            <person name="Yang D."/>
            <person name="Bader C.D."/>
            <person name="Teijaro C.N."/>
            <person name="Fluegel L."/>
            <person name="Davis C.M."/>
            <person name="Simpson J.R."/>
            <person name="Lauterbach L."/>
            <person name="Steele A.D."/>
            <person name="Gui C."/>
            <person name="Meng S."/>
            <person name="Li G."/>
            <person name="Viehrig K."/>
            <person name="Ye F."/>
            <person name="Su P."/>
            <person name="Kiefer A.F."/>
            <person name="Nichols A."/>
            <person name="Cepeda A.J."/>
            <person name="Yan W."/>
            <person name="Fan B."/>
            <person name="Jiang Y."/>
            <person name="Adhikari A."/>
            <person name="Zheng C.-J."/>
            <person name="Schuster L."/>
            <person name="Cowan T.M."/>
            <person name="Smanski M.J."/>
            <person name="Chevrette M.G."/>
            <person name="De Carvalho L.P.S."/>
            <person name="Shen B."/>
        </authorList>
    </citation>
    <scope>NUCLEOTIDE SEQUENCE [LARGE SCALE GENOMIC DNA]</scope>
    <source>
        <strain evidence="7 8">NPDC050403</strain>
    </source>
</reference>
<dbReference type="RefSeq" id="WP_357783502.1">
    <property type="nucleotide sequence ID" value="NZ_JBFAKC010000005.1"/>
</dbReference>
<evidence type="ECO:0000313" key="8">
    <source>
        <dbReference type="Proteomes" id="UP001551695"/>
    </source>
</evidence>
<dbReference type="NCBIfam" id="NF001159">
    <property type="entry name" value="PRK00150.1-3"/>
    <property type="match status" value="1"/>
</dbReference>
<dbReference type="SUPFAM" id="SSF56420">
    <property type="entry name" value="Peptide deformylase"/>
    <property type="match status" value="1"/>
</dbReference>
<dbReference type="EC" id="3.5.1.88" evidence="6"/>
<keyword evidence="3 6" id="KW-0378">Hydrolase</keyword>
<feature type="active site" evidence="6">
    <location>
        <position position="164"/>
    </location>
</feature>
<evidence type="ECO:0000256" key="2">
    <source>
        <dbReference type="ARBA" id="ARBA00022723"/>
    </source>
</evidence>
<dbReference type="EMBL" id="JBFAKC010000005">
    <property type="protein sequence ID" value="MEV0708612.1"/>
    <property type="molecule type" value="Genomic_DNA"/>
</dbReference>
<comment type="caution">
    <text evidence="7">The sequence shown here is derived from an EMBL/GenBank/DDBJ whole genome shotgun (WGS) entry which is preliminary data.</text>
</comment>
<feature type="binding site" evidence="6">
    <location>
        <position position="121"/>
    </location>
    <ligand>
        <name>Fe cation</name>
        <dbReference type="ChEBI" id="CHEBI:24875"/>
    </ligand>
</feature>
<keyword evidence="5 6" id="KW-0408">Iron</keyword>
<accession>A0ABV3FT64</accession>
<proteinExistence type="inferred from homology"/>
<comment type="catalytic activity">
    <reaction evidence="6">
        <text>N-terminal N-formyl-L-methionyl-[peptide] + H2O = N-terminal L-methionyl-[peptide] + formate</text>
        <dbReference type="Rhea" id="RHEA:24420"/>
        <dbReference type="Rhea" id="RHEA-COMP:10639"/>
        <dbReference type="Rhea" id="RHEA-COMP:10640"/>
        <dbReference type="ChEBI" id="CHEBI:15377"/>
        <dbReference type="ChEBI" id="CHEBI:15740"/>
        <dbReference type="ChEBI" id="CHEBI:49298"/>
        <dbReference type="ChEBI" id="CHEBI:64731"/>
        <dbReference type="EC" id="3.5.1.88"/>
    </reaction>
</comment>
<dbReference type="InterPro" id="IPR023635">
    <property type="entry name" value="Peptide_deformylase"/>
</dbReference>
<dbReference type="PANTHER" id="PTHR10458">
    <property type="entry name" value="PEPTIDE DEFORMYLASE"/>
    <property type="match status" value="1"/>
</dbReference>
<evidence type="ECO:0000256" key="6">
    <source>
        <dbReference type="HAMAP-Rule" id="MF_00163"/>
    </source>
</evidence>
<dbReference type="PRINTS" id="PR01576">
    <property type="entry name" value="PDEFORMYLASE"/>
</dbReference>
<sequence length="212" mass="22730">MAISLVDLVTRLLDDDGPLPIVQDGDPVLRRRAVPFDGQLDDGLLARLIAAMRDTMRAAPGVGLAAPQIGVPLRIAVIEDSARVSDEVRSARDRRAVPLRVLVNPTYSPAGDATVGFFEGCLSVSGWQAVVARHAAVHLTALDESGRAVDEVVEGWAARIVQHETDHLDGILYLDRAETRSLSSNAAIVDRWSQPTPHEAAAALGFPLPDRP</sequence>
<evidence type="ECO:0000256" key="5">
    <source>
        <dbReference type="ARBA" id="ARBA00023004"/>
    </source>
</evidence>
<keyword evidence="8" id="KW-1185">Reference proteome</keyword>
<dbReference type="InterPro" id="IPR036821">
    <property type="entry name" value="Peptide_deformylase_sf"/>
</dbReference>
<dbReference type="Pfam" id="PF01327">
    <property type="entry name" value="Pep_deformylase"/>
    <property type="match status" value="1"/>
</dbReference>
<dbReference type="HAMAP" id="MF_00163">
    <property type="entry name" value="Pep_deformylase"/>
    <property type="match status" value="1"/>
</dbReference>
<keyword evidence="2 6" id="KW-0479">Metal-binding</keyword>
<dbReference type="Proteomes" id="UP001551695">
    <property type="component" value="Unassembled WGS sequence"/>
</dbReference>
<gene>
    <name evidence="6" type="primary">def</name>
    <name evidence="7" type="ORF">AB0I48_13690</name>
</gene>
<protein>
    <recommendedName>
        <fullName evidence="6">Peptide deformylase</fullName>
        <shortName evidence="6">PDF</shortName>
        <ecNumber evidence="6">3.5.1.88</ecNumber>
    </recommendedName>
    <alternativeName>
        <fullName evidence="6">Polypeptide deformylase</fullName>
    </alternativeName>
</protein>
<keyword evidence="4 6" id="KW-0648">Protein biosynthesis</keyword>
<organism evidence="7 8">
    <name type="scientific">Nocardia aurea</name>
    <dbReference type="NCBI Taxonomy" id="2144174"/>
    <lineage>
        <taxon>Bacteria</taxon>
        <taxon>Bacillati</taxon>
        <taxon>Actinomycetota</taxon>
        <taxon>Actinomycetes</taxon>
        <taxon>Mycobacteriales</taxon>
        <taxon>Nocardiaceae</taxon>
        <taxon>Nocardia</taxon>
    </lineage>
</organism>
<evidence type="ECO:0000256" key="3">
    <source>
        <dbReference type="ARBA" id="ARBA00022801"/>
    </source>
</evidence>
<dbReference type="Gene3D" id="3.90.45.10">
    <property type="entry name" value="Peptide deformylase"/>
    <property type="match status" value="1"/>
</dbReference>
<evidence type="ECO:0000313" key="7">
    <source>
        <dbReference type="EMBL" id="MEV0708612.1"/>
    </source>
</evidence>
<dbReference type="PIRSF" id="PIRSF004749">
    <property type="entry name" value="Pep_def"/>
    <property type="match status" value="1"/>
</dbReference>
<evidence type="ECO:0000256" key="1">
    <source>
        <dbReference type="ARBA" id="ARBA00010759"/>
    </source>
</evidence>
<dbReference type="CDD" id="cd00487">
    <property type="entry name" value="Pep_deformylase"/>
    <property type="match status" value="1"/>
</dbReference>
<comment type="function">
    <text evidence="6">Removes the formyl group from the N-terminal Met of newly synthesized proteins. Requires at least a dipeptide for an efficient rate of reaction. N-terminal L-methionine is a prerequisite for activity but the enzyme has broad specificity at other positions.</text>
</comment>